<comment type="caution">
    <text evidence="10">The sequence shown here is derived from an EMBL/GenBank/DDBJ whole genome shotgun (WGS) entry which is preliminary data.</text>
</comment>
<keyword evidence="5 9" id="KW-0812">Transmembrane</keyword>
<dbReference type="NCBIfam" id="TIGR00835">
    <property type="entry name" value="agcS"/>
    <property type="match status" value="1"/>
</dbReference>
<accession>A0A0R0CG54</accession>
<evidence type="ECO:0000256" key="8">
    <source>
        <dbReference type="ARBA" id="ARBA00023136"/>
    </source>
</evidence>
<feature type="transmembrane region" description="Helical" evidence="9">
    <location>
        <begin position="396"/>
        <end position="417"/>
    </location>
</feature>
<protein>
    <submittedName>
        <fullName evidence="10">Sodium:alanine symporter</fullName>
    </submittedName>
</protein>
<feature type="transmembrane region" description="Helical" evidence="9">
    <location>
        <begin position="364"/>
        <end position="384"/>
    </location>
</feature>
<dbReference type="PANTHER" id="PTHR30330">
    <property type="entry name" value="AGSS FAMILY TRANSPORTER, SODIUM-ALANINE"/>
    <property type="match status" value="1"/>
</dbReference>
<feature type="transmembrane region" description="Helical" evidence="9">
    <location>
        <begin position="176"/>
        <end position="194"/>
    </location>
</feature>
<keyword evidence="11" id="KW-1185">Reference proteome</keyword>
<keyword evidence="9" id="KW-0997">Cell inner membrane</keyword>
<dbReference type="Pfam" id="PF01235">
    <property type="entry name" value="Na_Ala_symp"/>
    <property type="match status" value="1"/>
</dbReference>
<evidence type="ECO:0000256" key="6">
    <source>
        <dbReference type="ARBA" id="ARBA00022847"/>
    </source>
</evidence>
<organism evidence="10 11">
    <name type="scientific">Stenotrophomonas chelatiphaga</name>
    <dbReference type="NCBI Taxonomy" id="517011"/>
    <lineage>
        <taxon>Bacteria</taxon>
        <taxon>Pseudomonadati</taxon>
        <taxon>Pseudomonadota</taxon>
        <taxon>Gammaproteobacteria</taxon>
        <taxon>Lysobacterales</taxon>
        <taxon>Lysobacteraceae</taxon>
        <taxon>Stenotrophomonas</taxon>
    </lineage>
</organism>
<feature type="transmembrane region" description="Helical" evidence="9">
    <location>
        <begin position="423"/>
        <end position="445"/>
    </location>
</feature>
<keyword evidence="3 9" id="KW-0813">Transport</keyword>
<feature type="transmembrane region" description="Helical" evidence="9">
    <location>
        <begin position="69"/>
        <end position="88"/>
    </location>
</feature>
<dbReference type="InterPro" id="IPR001463">
    <property type="entry name" value="Na/Ala_symport"/>
</dbReference>
<gene>
    <name evidence="10" type="ORF">ABB28_16035</name>
</gene>
<dbReference type="FunFam" id="1.20.1740.10:FF:000004">
    <property type="entry name" value="Sodium:alanine symporter family protein"/>
    <property type="match status" value="1"/>
</dbReference>
<comment type="similarity">
    <text evidence="2 9">Belongs to the alanine or glycine:cation symporter (AGCS) (TC 2.A.25) family.</text>
</comment>
<proteinExistence type="inferred from homology"/>
<keyword evidence="6 9" id="KW-0769">Symport</keyword>
<dbReference type="PRINTS" id="PR00175">
    <property type="entry name" value="NAALASMPORT"/>
</dbReference>
<dbReference type="RefSeq" id="WP_057687367.1">
    <property type="nucleotide sequence ID" value="NZ_LDJK01000087.1"/>
</dbReference>
<feature type="transmembrane region" description="Helical" evidence="9">
    <location>
        <begin position="94"/>
        <end position="117"/>
    </location>
</feature>
<dbReference type="Gene3D" id="1.20.1740.10">
    <property type="entry name" value="Amino acid/polyamine transporter I"/>
    <property type="match status" value="1"/>
</dbReference>
<feature type="transmembrane region" description="Helical" evidence="9">
    <location>
        <begin position="6"/>
        <end position="30"/>
    </location>
</feature>
<evidence type="ECO:0000256" key="3">
    <source>
        <dbReference type="ARBA" id="ARBA00022448"/>
    </source>
</evidence>
<dbReference type="EMBL" id="LDJK01000087">
    <property type="protein sequence ID" value="KRG68735.1"/>
    <property type="molecule type" value="Genomic_DNA"/>
</dbReference>
<evidence type="ECO:0000256" key="7">
    <source>
        <dbReference type="ARBA" id="ARBA00022989"/>
    </source>
</evidence>
<feature type="transmembrane region" description="Helical" evidence="9">
    <location>
        <begin position="233"/>
        <end position="256"/>
    </location>
</feature>
<dbReference type="Proteomes" id="UP000051386">
    <property type="component" value="Unassembled WGS sequence"/>
</dbReference>
<feature type="transmembrane region" description="Helical" evidence="9">
    <location>
        <begin position="142"/>
        <end position="161"/>
    </location>
</feature>
<keyword evidence="8 9" id="KW-0472">Membrane</keyword>
<dbReference type="AlphaFoldDB" id="A0A0R0CG54"/>
<reference evidence="10 11" key="1">
    <citation type="submission" date="2015-05" db="EMBL/GenBank/DDBJ databases">
        <title>Genome sequencing and analysis of members of genus Stenotrophomonas.</title>
        <authorList>
            <person name="Patil P.P."/>
            <person name="Midha S."/>
            <person name="Patil P.B."/>
        </authorList>
    </citation>
    <scope>NUCLEOTIDE SEQUENCE [LARGE SCALE GENOMIC DNA]</scope>
    <source>
        <strain evidence="10 11">DSM 21508</strain>
    </source>
</reference>
<sequence length="489" mass="52408">MNIESIVGAIVAIVWSPYLVALCLLGGLYFSIRTRFIQLRALPEMLRLMFKHRASESGLSPFQALNISLSSRVGVGNIAGVAMAIAFGGPGAIFWMWVVAFFGASSAFVESTLAQIYKQRDAQGQYRGGPAYYMEKGLGQRWYAVIFAICTVAAAAMLAGTQSNAIASALHEAWDLPVHASAVGVVLLLALIIFGGVRRIAAVTQWIVPLMATAYLLVALVVMLLSYERIPEVLSLIMRSAFGLDATFGAMIGVAIQWGVRRGVLSNEAGMGSGAHPAAAAEVSHPVKQGLVQAFSVYIDTMVVCSATAFLILSTGMYNVYDPAVNGVPDQARMLLDNLPGMEAGPRFVQHAVESALPGFGKSFVALAILPFAFTTILALYYMGDTNVSYLCRDKPAAWIVNVFRVLFLALAAYSAINSATLAWTLGDIGVGMMSWLNIIAILLLHKPALAALRDYETSRKAGIDPVFEPDRLGIKGASLWNRITKAIG</sequence>
<evidence type="ECO:0000256" key="9">
    <source>
        <dbReference type="RuleBase" id="RU363064"/>
    </source>
</evidence>
<evidence type="ECO:0000256" key="2">
    <source>
        <dbReference type="ARBA" id="ARBA00009261"/>
    </source>
</evidence>
<dbReference type="PATRIC" id="fig|517011.3.peg.3395"/>
<feature type="transmembrane region" description="Helical" evidence="9">
    <location>
        <begin position="297"/>
        <end position="321"/>
    </location>
</feature>
<name>A0A0R0CG54_9GAMM</name>
<dbReference type="PROSITE" id="PS00873">
    <property type="entry name" value="NA_ALANINE_SYMP"/>
    <property type="match status" value="1"/>
</dbReference>
<evidence type="ECO:0000313" key="10">
    <source>
        <dbReference type="EMBL" id="KRG68735.1"/>
    </source>
</evidence>
<comment type="subcellular location">
    <subcellularLocation>
        <location evidence="9">Cell inner membrane</location>
        <topology evidence="9">Multi-pass membrane protein</topology>
    </subcellularLocation>
    <subcellularLocation>
        <location evidence="1">Cell membrane</location>
        <topology evidence="1">Multi-pass membrane protein</topology>
    </subcellularLocation>
</comment>
<keyword evidence="4" id="KW-1003">Cell membrane</keyword>
<dbReference type="GO" id="GO:0005283">
    <property type="term" value="F:amino acid:sodium symporter activity"/>
    <property type="evidence" value="ECO:0007669"/>
    <property type="project" value="InterPro"/>
</dbReference>
<evidence type="ECO:0000313" key="11">
    <source>
        <dbReference type="Proteomes" id="UP000051386"/>
    </source>
</evidence>
<dbReference type="PANTHER" id="PTHR30330:SF7">
    <property type="entry name" value="SODIUM_PROTON-DEPENDENT ALANINE CARRIER PROTEIN YRBD-RELATED"/>
    <property type="match status" value="1"/>
</dbReference>
<keyword evidence="7 9" id="KW-1133">Transmembrane helix</keyword>
<evidence type="ECO:0000256" key="4">
    <source>
        <dbReference type="ARBA" id="ARBA00022475"/>
    </source>
</evidence>
<evidence type="ECO:0000256" key="1">
    <source>
        <dbReference type="ARBA" id="ARBA00004651"/>
    </source>
</evidence>
<evidence type="ECO:0000256" key="5">
    <source>
        <dbReference type="ARBA" id="ARBA00022692"/>
    </source>
</evidence>
<feature type="transmembrane region" description="Helical" evidence="9">
    <location>
        <begin position="206"/>
        <end position="227"/>
    </location>
</feature>
<dbReference type="GO" id="GO:0005886">
    <property type="term" value="C:plasma membrane"/>
    <property type="evidence" value="ECO:0007669"/>
    <property type="project" value="UniProtKB-SubCell"/>
</dbReference>